<name>A0A382N6V9_9ZZZZ</name>
<proteinExistence type="predicted"/>
<gene>
    <name evidence="1" type="ORF">METZ01_LOCUS309670</name>
</gene>
<dbReference type="AlphaFoldDB" id="A0A382N6V9"/>
<dbReference type="Pfam" id="PF13715">
    <property type="entry name" value="CarbopepD_reg_2"/>
    <property type="match status" value="1"/>
</dbReference>
<protein>
    <recommendedName>
        <fullName evidence="2">TonB-dependent receptor plug domain-containing protein</fullName>
    </recommendedName>
</protein>
<accession>A0A382N6V9</accession>
<dbReference type="EMBL" id="UINC01098359">
    <property type="protein sequence ID" value="SVC56816.1"/>
    <property type="molecule type" value="Genomic_DNA"/>
</dbReference>
<organism evidence="1">
    <name type="scientific">marine metagenome</name>
    <dbReference type="NCBI Taxonomy" id="408172"/>
    <lineage>
        <taxon>unclassified sequences</taxon>
        <taxon>metagenomes</taxon>
        <taxon>ecological metagenomes</taxon>
    </lineage>
</organism>
<dbReference type="SUPFAM" id="SSF49464">
    <property type="entry name" value="Carboxypeptidase regulatory domain-like"/>
    <property type="match status" value="1"/>
</dbReference>
<evidence type="ECO:0008006" key="2">
    <source>
        <dbReference type="Google" id="ProtNLM"/>
    </source>
</evidence>
<sequence length="153" mass="16199">MHKRLLLIVPPLLFSLIFSQTGSISGTVKGLGHSSSTDGEQLISASVYLKGTMIGAITDTSGYYNISRIPVGKYTLSADYFGFKSQSKEIYISVGDVEDEGIASGLQKLLGISDEDNEPSAQVIKGNQLSGVNFLLSEDVFASDEVVVTGVAS</sequence>
<dbReference type="InterPro" id="IPR008969">
    <property type="entry name" value="CarboxyPept-like_regulatory"/>
</dbReference>
<feature type="non-terminal residue" evidence="1">
    <location>
        <position position="153"/>
    </location>
</feature>
<evidence type="ECO:0000313" key="1">
    <source>
        <dbReference type="EMBL" id="SVC56816.1"/>
    </source>
</evidence>
<reference evidence="1" key="1">
    <citation type="submission" date="2018-05" db="EMBL/GenBank/DDBJ databases">
        <authorList>
            <person name="Lanie J.A."/>
            <person name="Ng W.-L."/>
            <person name="Kazmierczak K.M."/>
            <person name="Andrzejewski T.M."/>
            <person name="Davidsen T.M."/>
            <person name="Wayne K.J."/>
            <person name="Tettelin H."/>
            <person name="Glass J.I."/>
            <person name="Rusch D."/>
            <person name="Podicherti R."/>
            <person name="Tsui H.-C.T."/>
            <person name="Winkler M.E."/>
        </authorList>
    </citation>
    <scope>NUCLEOTIDE SEQUENCE</scope>
</reference>
<dbReference type="Gene3D" id="2.60.40.1120">
    <property type="entry name" value="Carboxypeptidase-like, regulatory domain"/>
    <property type="match status" value="1"/>
</dbReference>